<keyword evidence="3" id="KW-1185">Reference proteome</keyword>
<protein>
    <recommendedName>
        <fullName evidence="4">AraC family transcriptional regulator</fullName>
    </recommendedName>
</protein>
<proteinExistence type="predicted"/>
<sequence>MAHSPVLYIEELSRFPLRPRRAPVPGCAHVYLGRGGRLYCPAGGLTAGELWWLGPRLVYGVDVTAHPFELAVEVPPAAGGPPVDVELTASWQVVDPVRVVAGRLFDVLAVAHPYLLAAVRDAARGVPWSTGRELARALGTGPLPSVDIPVGVRVEHVRAAVPSTDDSGDAYTGPGLARDG</sequence>
<name>A0ABX0XWD8_9ACTN</name>
<feature type="region of interest" description="Disordered" evidence="1">
    <location>
        <begin position="161"/>
        <end position="180"/>
    </location>
</feature>
<accession>A0ABX0XWD8</accession>
<evidence type="ECO:0000313" key="3">
    <source>
        <dbReference type="Proteomes" id="UP000722989"/>
    </source>
</evidence>
<gene>
    <name evidence="2" type="ORF">HC031_07570</name>
</gene>
<comment type="caution">
    <text evidence="2">The sequence shown here is derived from an EMBL/GenBank/DDBJ whole genome shotgun (WGS) entry which is preliminary data.</text>
</comment>
<dbReference type="Proteomes" id="UP000722989">
    <property type="component" value="Unassembled WGS sequence"/>
</dbReference>
<dbReference type="RefSeq" id="WP_167924421.1">
    <property type="nucleotide sequence ID" value="NZ_JAATVY010000003.1"/>
</dbReference>
<evidence type="ECO:0008006" key="4">
    <source>
        <dbReference type="Google" id="ProtNLM"/>
    </source>
</evidence>
<reference evidence="2 3" key="1">
    <citation type="submission" date="2020-03" db="EMBL/GenBank/DDBJ databases">
        <title>WGS of the type strain of Planosporangium spp.</title>
        <authorList>
            <person name="Thawai C."/>
        </authorList>
    </citation>
    <scope>NUCLEOTIDE SEQUENCE [LARGE SCALE GENOMIC DNA]</scope>
    <source>
        <strain evidence="2 3">TBRC 5610</strain>
    </source>
</reference>
<dbReference type="EMBL" id="JAATVY010000003">
    <property type="protein sequence ID" value="NJC69579.1"/>
    <property type="molecule type" value="Genomic_DNA"/>
</dbReference>
<evidence type="ECO:0000256" key="1">
    <source>
        <dbReference type="SAM" id="MobiDB-lite"/>
    </source>
</evidence>
<evidence type="ECO:0000313" key="2">
    <source>
        <dbReference type="EMBL" id="NJC69579.1"/>
    </source>
</evidence>
<organism evidence="2 3">
    <name type="scientific">Planosporangium thailandense</name>
    <dbReference type="NCBI Taxonomy" id="765197"/>
    <lineage>
        <taxon>Bacteria</taxon>
        <taxon>Bacillati</taxon>
        <taxon>Actinomycetota</taxon>
        <taxon>Actinomycetes</taxon>
        <taxon>Micromonosporales</taxon>
        <taxon>Micromonosporaceae</taxon>
        <taxon>Planosporangium</taxon>
    </lineage>
</organism>